<dbReference type="EMBL" id="GBRH01229402">
    <property type="protein sequence ID" value="JAD68493.1"/>
    <property type="molecule type" value="Transcribed_RNA"/>
</dbReference>
<evidence type="ECO:0000313" key="2">
    <source>
        <dbReference type="EMBL" id="JAD68493.1"/>
    </source>
</evidence>
<dbReference type="AlphaFoldDB" id="A0A0A9C206"/>
<reference evidence="2" key="2">
    <citation type="journal article" date="2015" name="Data Brief">
        <title>Shoot transcriptome of the giant reed, Arundo donax.</title>
        <authorList>
            <person name="Barrero R.A."/>
            <person name="Guerrero F.D."/>
            <person name="Moolhuijzen P."/>
            <person name="Goolsby J.A."/>
            <person name="Tidwell J."/>
            <person name="Bellgard S.E."/>
            <person name="Bellgard M.I."/>
        </authorList>
    </citation>
    <scope>NUCLEOTIDE SEQUENCE</scope>
    <source>
        <tissue evidence="2">Shoot tissue taken approximately 20 cm above the soil surface</tissue>
    </source>
</reference>
<organism evidence="2">
    <name type="scientific">Arundo donax</name>
    <name type="common">Giant reed</name>
    <name type="synonym">Donax arundinaceus</name>
    <dbReference type="NCBI Taxonomy" id="35708"/>
    <lineage>
        <taxon>Eukaryota</taxon>
        <taxon>Viridiplantae</taxon>
        <taxon>Streptophyta</taxon>
        <taxon>Embryophyta</taxon>
        <taxon>Tracheophyta</taxon>
        <taxon>Spermatophyta</taxon>
        <taxon>Magnoliopsida</taxon>
        <taxon>Liliopsida</taxon>
        <taxon>Poales</taxon>
        <taxon>Poaceae</taxon>
        <taxon>PACMAD clade</taxon>
        <taxon>Arundinoideae</taxon>
        <taxon>Arundineae</taxon>
        <taxon>Arundo</taxon>
    </lineage>
</organism>
<accession>A0A0A9C206</accession>
<evidence type="ECO:0000256" key="1">
    <source>
        <dbReference type="SAM" id="MobiDB-lite"/>
    </source>
</evidence>
<name>A0A0A9C206_ARUDO</name>
<reference evidence="2" key="1">
    <citation type="submission" date="2014-09" db="EMBL/GenBank/DDBJ databases">
        <authorList>
            <person name="Magalhaes I.L.F."/>
            <person name="Oliveira U."/>
            <person name="Santos F.R."/>
            <person name="Vidigal T.H.D.A."/>
            <person name="Brescovit A.D."/>
            <person name="Santos A.J."/>
        </authorList>
    </citation>
    <scope>NUCLEOTIDE SEQUENCE</scope>
    <source>
        <tissue evidence="2">Shoot tissue taken approximately 20 cm above the soil surface</tissue>
    </source>
</reference>
<feature type="region of interest" description="Disordered" evidence="1">
    <location>
        <begin position="1"/>
        <end position="25"/>
    </location>
</feature>
<protein>
    <submittedName>
        <fullName evidence="2">Uncharacterized protein</fullName>
    </submittedName>
</protein>
<proteinExistence type="predicted"/>
<sequence length="25" mass="2951">MHKEKNKNNMFRTSQSKPTNCNKGQ</sequence>
<feature type="compositionally biased region" description="Polar residues" evidence="1">
    <location>
        <begin position="8"/>
        <end position="25"/>
    </location>
</feature>